<evidence type="ECO:0000256" key="1">
    <source>
        <dbReference type="SAM" id="MobiDB-lite"/>
    </source>
</evidence>
<feature type="chain" id="PRO_5023132953" evidence="3">
    <location>
        <begin position="30"/>
        <end position="503"/>
    </location>
</feature>
<proteinExistence type="predicted"/>
<keyword evidence="2" id="KW-1133">Transmembrane helix</keyword>
<evidence type="ECO:0000313" key="5">
    <source>
        <dbReference type="Proteomes" id="UP000316598"/>
    </source>
</evidence>
<dbReference type="RefSeq" id="WP_146512848.1">
    <property type="nucleotide sequence ID" value="NZ_SJPI01000001.1"/>
</dbReference>
<evidence type="ECO:0000313" key="4">
    <source>
        <dbReference type="EMBL" id="TWT52477.1"/>
    </source>
</evidence>
<gene>
    <name evidence="4" type="ORF">Pla22_01010</name>
</gene>
<protein>
    <submittedName>
        <fullName evidence="4">Uncharacterized protein</fullName>
    </submittedName>
</protein>
<dbReference type="AlphaFoldDB" id="A0A5C5WPH8"/>
<feature type="signal peptide" evidence="3">
    <location>
        <begin position="1"/>
        <end position="29"/>
    </location>
</feature>
<evidence type="ECO:0000256" key="3">
    <source>
        <dbReference type="SAM" id="SignalP"/>
    </source>
</evidence>
<feature type="region of interest" description="Disordered" evidence="1">
    <location>
        <begin position="29"/>
        <end position="68"/>
    </location>
</feature>
<dbReference type="EMBL" id="SJPI01000001">
    <property type="protein sequence ID" value="TWT52477.1"/>
    <property type="molecule type" value="Genomic_DNA"/>
</dbReference>
<feature type="compositionally biased region" description="Polar residues" evidence="1">
    <location>
        <begin position="32"/>
        <end position="68"/>
    </location>
</feature>
<accession>A0A5C5WPH8</accession>
<comment type="caution">
    <text evidence="4">The sequence shown here is derived from an EMBL/GenBank/DDBJ whole genome shotgun (WGS) entry which is preliminary data.</text>
</comment>
<keyword evidence="5" id="KW-1185">Reference proteome</keyword>
<reference evidence="4 5" key="1">
    <citation type="submission" date="2019-02" db="EMBL/GenBank/DDBJ databases">
        <title>Deep-cultivation of Planctomycetes and their phenomic and genomic characterization uncovers novel biology.</title>
        <authorList>
            <person name="Wiegand S."/>
            <person name="Jogler M."/>
            <person name="Boedeker C."/>
            <person name="Pinto D."/>
            <person name="Vollmers J."/>
            <person name="Rivas-Marin E."/>
            <person name="Kohn T."/>
            <person name="Peeters S.H."/>
            <person name="Heuer A."/>
            <person name="Rast P."/>
            <person name="Oberbeckmann S."/>
            <person name="Bunk B."/>
            <person name="Jeske O."/>
            <person name="Meyerdierks A."/>
            <person name="Storesund J.E."/>
            <person name="Kallscheuer N."/>
            <person name="Luecker S."/>
            <person name="Lage O.M."/>
            <person name="Pohl T."/>
            <person name="Merkel B.J."/>
            <person name="Hornburger P."/>
            <person name="Mueller R.-W."/>
            <person name="Bruemmer F."/>
            <person name="Labrenz M."/>
            <person name="Spormann A.M."/>
            <person name="Op Den Camp H."/>
            <person name="Overmann J."/>
            <person name="Amann R."/>
            <person name="Jetten M.S.M."/>
            <person name="Mascher T."/>
            <person name="Medema M.H."/>
            <person name="Devos D.P."/>
            <person name="Kaster A.-K."/>
            <person name="Ovreas L."/>
            <person name="Rohde M."/>
            <person name="Galperin M.Y."/>
            <person name="Jogler C."/>
        </authorList>
    </citation>
    <scope>NUCLEOTIDE SEQUENCE [LARGE SCALE GENOMIC DNA]</scope>
    <source>
        <strain evidence="4 5">Pla22</strain>
    </source>
</reference>
<feature type="transmembrane region" description="Helical" evidence="2">
    <location>
        <begin position="456"/>
        <end position="475"/>
    </location>
</feature>
<sequence length="503" mass="54625" precursor="true">MIGHRNCQPVLLTLLFSIALIHVPSPALGQPATGQPATEQPASGQPASGQPASGQLASGQLASDQPASEHSGLNLVAGFDLSRVEDSFLNMQQDDGAELAKLIYKLQKINEETLSSRATKTLSDSSIGDLLRSDGVIESTQTFEIPQSLHELLGFESLSAILVSVESVPSEASAGEPTNAETQDHTTGQRVQVFCAPLPREAVAGDRVSFVGMTLTSQSPWAIAAPSMRWFPSQASSSSWQWLANQDFDISLLPELASRDRKDLVPQDSDAFYGLLAITSKKAGQGFPKPTAVAPIELLQRSRENVGEYVSMELESVQITRVAVESPARRNEIGSDHYYQIDAFGDLGNVVIQIETGGTDVSGKTAVFENRYPVSLVTTELPEFLRREMEKRDGSGAIISDVAMRIRVDGFFFRLWSYASDYMKQFGDAQQFGPLVVVAQIENLEPTTADPVGVRLIGWLAAAAIALGIVAIWVWSRFTAAEDREVRNKRREQSSKTIDIPDS</sequence>
<keyword evidence="2" id="KW-0472">Membrane</keyword>
<dbReference type="Proteomes" id="UP000316598">
    <property type="component" value="Unassembled WGS sequence"/>
</dbReference>
<keyword evidence="2" id="KW-0812">Transmembrane</keyword>
<keyword evidence="3" id="KW-0732">Signal</keyword>
<organism evidence="4 5">
    <name type="scientific">Rubripirellula amarantea</name>
    <dbReference type="NCBI Taxonomy" id="2527999"/>
    <lineage>
        <taxon>Bacteria</taxon>
        <taxon>Pseudomonadati</taxon>
        <taxon>Planctomycetota</taxon>
        <taxon>Planctomycetia</taxon>
        <taxon>Pirellulales</taxon>
        <taxon>Pirellulaceae</taxon>
        <taxon>Rubripirellula</taxon>
    </lineage>
</organism>
<dbReference type="OrthoDB" id="240474at2"/>
<evidence type="ECO:0000256" key="2">
    <source>
        <dbReference type="SAM" id="Phobius"/>
    </source>
</evidence>
<name>A0A5C5WPH8_9BACT</name>